<evidence type="ECO:0008006" key="2">
    <source>
        <dbReference type="Google" id="ProtNLM"/>
    </source>
</evidence>
<sequence length="243" mass="26548">MVSDTTAFYAYVQNVERIFGPDDGRDGTPAANSNLETEAHIFNVNYKGLGFGTLSGYAYLLDVDDIPDASTQTFGARFTGSQGDETKFLYTAEYARQSDYKDSSKSFDADYYTLEAGVQAMGVTGKVGLEVLGADDDKGSFSTPLATLHKFQGFADKFLTTPGDGIEDTYASVFTKILGAKVGIIYHDFEADEGSADYGDEVDLVVAKQIHKNVHLLFKYANYNADEHSTDTQKAILQLTVKF</sequence>
<name>A0A0F9CFX4_9ZZZZ</name>
<accession>A0A0F9CFX4</accession>
<evidence type="ECO:0000313" key="1">
    <source>
        <dbReference type="EMBL" id="KKL04566.1"/>
    </source>
</evidence>
<dbReference type="AlphaFoldDB" id="A0A0F9CFX4"/>
<protein>
    <recommendedName>
        <fullName evidence="2">Alginate export domain-containing protein</fullName>
    </recommendedName>
</protein>
<gene>
    <name evidence="1" type="ORF">LCGC14_2614780</name>
</gene>
<reference evidence="1" key="1">
    <citation type="journal article" date="2015" name="Nature">
        <title>Complex archaea that bridge the gap between prokaryotes and eukaryotes.</title>
        <authorList>
            <person name="Spang A."/>
            <person name="Saw J.H."/>
            <person name="Jorgensen S.L."/>
            <person name="Zaremba-Niedzwiedzka K."/>
            <person name="Martijn J."/>
            <person name="Lind A.E."/>
            <person name="van Eijk R."/>
            <person name="Schleper C."/>
            <person name="Guy L."/>
            <person name="Ettema T.J."/>
        </authorList>
    </citation>
    <scope>NUCLEOTIDE SEQUENCE</scope>
</reference>
<proteinExistence type="predicted"/>
<organism evidence="1">
    <name type="scientific">marine sediment metagenome</name>
    <dbReference type="NCBI Taxonomy" id="412755"/>
    <lineage>
        <taxon>unclassified sequences</taxon>
        <taxon>metagenomes</taxon>
        <taxon>ecological metagenomes</taxon>
    </lineage>
</organism>
<dbReference type="EMBL" id="LAZR01044473">
    <property type="protein sequence ID" value="KKL04566.1"/>
    <property type="molecule type" value="Genomic_DNA"/>
</dbReference>
<comment type="caution">
    <text evidence="1">The sequence shown here is derived from an EMBL/GenBank/DDBJ whole genome shotgun (WGS) entry which is preliminary data.</text>
</comment>